<dbReference type="EMBL" id="VSRR010002406">
    <property type="protein sequence ID" value="MPC31296.1"/>
    <property type="molecule type" value="Genomic_DNA"/>
</dbReference>
<name>A0A5B7EDJ2_PORTR</name>
<gene>
    <name evidence="2" type="ORF">E2C01_024581</name>
</gene>
<keyword evidence="3" id="KW-1185">Reference proteome</keyword>
<comment type="caution">
    <text evidence="2">The sequence shown here is derived from an EMBL/GenBank/DDBJ whole genome shotgun (WGS) entry which is preliminary data.</text>
</comment>
<keyword evidence="1" id="KW-0732">Signal</keyword>
<protein>
    <recommendedName>
        <fullName evidence="4">Secreted protein</fullName>
    </recommendedName>
</protein>
<feature type="chain" id="PRO_5022690370" description="Secreted protein" evidence="1">
    <location>
        <begin position="24"/>
        <end position="85"/>
    </location>
</feature>
<organism evidence="2 3">
    <name type="scientific">Portunus trituberculatus</name>
    <name type="common">Swimming crab</name>
    <name type="synonym">Neptunus trituberculatus</name>
    <dbReference type="NCBI Taxonomy" id="210409"/>
    <lineage>
        <taxon>Eukaryota</taxon>
        <taxon>Metazoa</taxon>
        <taxon>Ecdysozoa</taxon>
        <taxon>Arthropoda</taxon>
        <taxon>Crustacea</taxon>
        <taxon>Multicrustacea</taxon>
        <taxon>Malacostraca</taxon>
        <taxon>Eumalacostraca</taxon>
        <taxon>Eucarida</taxon>
        <taxon>Decapoda</taxon>
        <taxon>Pleocyemata</taxon>
        <taxon>Brachyura</taxon>
        <taxon>Eubrachyura</taxon>
        <taxon>Portunoidea</taxon>
        <taxon>Portunidae</taxon>
        <taxon>Portuninae</taxon>
        <taxon>Portunus</taxon>
    </lineage>
</organism>
<reference evidence="2 3" key="1">
    <citation type="submission" date="2019-05" db="EMBL/GenBank/DDBJ databases">
        <title>Another draft genome of Portunus trituberculatus and its Hox gene families provides insights of decapod evolution.</title>
        <authorList>
            <person name="Jeong J.-H."/>
            <person name="Song I."/>
            <person name="Kim S."/>
            <person name="Choi T."/>
            <person name="Kim D."/>
            <person name="Ryu S."/>
            <person name="Kim W."/>
        </authorList>
    </citation>
    <scope>NUCLEOTIDE SEQUENCE [LARGE SCALE GENOMIC DNA]</scope>
    <source>
        <tissue evidence="2">Muscle</tissue>
    </source>
</reference>
<proteinExistence type="predicted"/>
<accession>A0A5B7EDJ2</accession>
<evidence type="ECO:0008006" key="4">
    <source>
        <dbReference type="Google" id="ProtNLM"/>
    </source>
</evidence>
<evidence type="ECO:0000313" key="3">
    <source>
        <dbReference type="Proteomes" id="UP000324222"/>
    </source>
</evidence>
<evidence type="ECO:0000313" key="2">
    <source>
        <dbReference type="EMBL" id="MPC31296.1"/>
    </source>
</evidence>
<dbReference type="Proteomes" id="UP000324222">
    <property type="component" value="Unassembled WGS sequence"/>
</dbReference>
<dbReference type="AlphaFoldDB" id="A0A5B7EDJ2"/>
<feature type="signal peptide" evidence="1">
    <location>
        <begin position="1"/>
        <end position="23"/>
    </location>
</feature>
<evidence type="ECO:0000256" key="1">
    <source>
        <dbReference type="SAM" id="SignalP"/>
    </source>
</evidence>
<sequence length="85" mass="9585">MPIPILCLAPSFSTLFLCPLIPAATPRLPHLATLAISPANTLLTLLSDKESHLQYTSTAEWLCDTIFTSTWESVLRHLIHYHEYH</sequence>